<evidence type="ECO:0000256" key="9">
    <source>
        <dbReference type="ARBA" id="ARBA00023136"/>
    </source>
</evidence>
<accession>A0A4R8LVE9</accession>
<dbReference type="OrthoDB" id="8982743at2"/>
<comment type="subunit">
    <text evidence="2">Homotrimer.</text>
</comment>
<dbReference type="AlphaFoldDB" id="A0A4R8LVE9"/>
<proteinExistence type="predicted"/>
<dbReference type="InterPro" id="IPR023614">
    <property type="entry name" value="Porin_dom_sf"/>
</dbReference>
<evidence type="ECO:0000256" key="1">
    <source>
        <dbReference type="ARBA" id="ARBA00004571"/>
    </source>
</evidence>
<dbReference type="Gene3D" id="2.40.160.10">
    <property type="entry name" value="Porin"/>
    <property type="match status" value="1"/>
</dbReference>
<name>A0A4R8LVE9_9BURK</name>
<dbReference type="EMBL" id="SORE01000006">
    <property type="protein sequence ID" value="TDY51790.1"/>
    <property type="molecule type" value="Genomic_DNA"/>
</dbReference>
<dbReference type="GO" id="GO:0046930">
    <property type="term" value="C:pore complex"/>
    <property type="evidence" value="ECO:0007669"/>
    <property type="project" value="UniProtKB-KW"/>
</dbReference>
<evidence type="ECO:0000256" key="11">
    <source>
        <dbReference type="SAM" id="SignalP"/>
    </source>
</evidence>
<evidence type="ECO:0000256" key="10">
    <source>
        <dbReference type="ARBA" id="ARBA00023237"/>
    </source>
</evidence>
<dbReference type="InterPro" id="IPR050298">
    <property type="entry name" value="Gram-neg_bact_OMP"/>
</dbReference>
<keyword evidence="4" id="KW-1134">Transmembrane beta strand</keyword>
<evidence type="ECO:0000256" key="7">
    <source>
        <dbReference type="ARBA" id="ARBA00023065"/>
    </source>
</evidence>
<protein>
    <submittedName>
        <fullName evidence="13">Putative porin</fullName>
    </submittedName>
</protein>
<feature type="domain" description="Porin" evidence="12">
    <location>
        <begin position="13"/>
        <end position="345"/>
    </location>
</feature>
<dbReference type="InterPro" id="IPR001702">
    <property type="entry name" value="Porin_Gram-ve"/>
</dbReference>
<dbReference type="GO" id="GO:0034220">
    <property type="term" value="P:monoatomic ion transmembrane transport"/>
    <property type="evidence" value="ECO:0007669"/>
    <property type="project" value="InterPro"/>
</dbReference>
<evidence type="ECO:0000256" key="6">
    <source>
        <dbReference type="ARBA" id="ARBA00022729"/>
    </source>
</evidence>
<organism evidence="13 14">
    <name type="scientific">Paraburkholderia rhizosphaerae</name>
    <dbReference type="NCBI Taxonomy" id="480658"/>
    <lineage>
        <taxon>Bacteria</taxon>
        <taxon>Pseudomonadati</taxon>
        <taxon>Pseudomonadota</taxon>
        <taxon>Betaproteobacteria</taxon>
        <taxon>Burkholderiales</taxon>
        <taxon>Burkholderiaceae</taxon>
        <taxon>Paraburkholderia</taxon>
    </lineage>
</organism>
<comment type="caution">
    <text evidence="13">The sequence shown here is derived from an EMBL/GenBank/DDBJ whole genome shotgun (WGS) entry which is preliminary data.</text>
</comment>
<evidence type="ECO:0000313" key="14">
    <source>
        <dbReference type="Proteomes" id="UP000295509"/>
    </source>
</evidence>
<dbReference type="GO" id="GO:0009279">
    <property type="term" value="C:cell outer membrane"/>
    <property type="evidence" value="ECO:0007669"/>
    <property type="project" value="UniProtKB-SubCell"/>
</dbReference>
<evidence type="ECO:0000256" key="2">
    <source>
        <dbReference type="ARBA" id="ARBA00011233"/>
    </source>
</evidence>
<dbReference type="Proteomes" id="UP000295509">
    <property type="component" value="Unassembled WGS sequence"/>
</dbReference>
<dbReference type="Pfam" id="PF13609">
    <property type="entry name" value="Porin_4"/>
    <property type="match status" value="1"/>
</dbReference>
<keyword evidence="7" id="KW-0406">Ion transport</keyword>
<keyword evidence="8" id="KW-0626">Porin</keyword>
<dbReference type="InterPro" id="IPR002299">
    <property type="entry name" value="Porin_Neis"/>
</dbReference>
<sequence>MKMFRWSLSIVPLMTLCGAANAQNSVTLYGLIDQGVNFTNNAGSGSAVQLRSGDTSGSRWGVKGNEDLGSGLSAIFHLEGGFNASNGQLGQNGRLFGRQAYVGLQSNQYGTLTLGRQYDPTVDLFSSITAAGNWGGDVGAVPFDNDNADWDFRVNNSIKYATPVYRGFSGEAMYGFSNTAGGFQDNRVISAAGQYQGGGLTAELAYMHIDHPGSGTSGAVTDDATFSGSSQENIDAGLAYKFSKVQIAAAYSHTKIDDPTNNAFLSGDQNPSNGGTWTGWRFDNFQLNGEYFFRPDFWFAASYTYTLGDLSSTEANFDPRWHTVALMLDYDFSARTSVYVQGTWQHVESAHTGTQFDNAQSLLAPGASSSPNQLVYRVAMIHRF</sequence>
<dbReference type="InterPro" id="IPR033900">
    <property type="entry name" value="Gram_neg_porin_domain"/>
</dbReference>
<dbReference type="PANTHER" id="PTHR34501">
    <property type="entry name" value="PROTEIN YDDL-RELATED"/>
    <property type="match status" value="1"/>
</dbReference>
<evidence type="ECO:0000256" key="8">
    <source>
        <dbReference type="ARBA" id="ARBA00023114"/>
    </source>
</evidence>
<dbReference type="GO" id="GO:0015288">
    <property type="term" value="F:porin activity"/>
    <property type="evidence" value="ECO:0007669"/>
    <property type="project" value="UniProtKB-KW"/>
</dbReference>
<evidence type="ECO:0000259" key="12">
    <source>
        <dbReference type="Pfam" id="PF13609"/>
    </source>
</evidence>
<dbReference type="CDD" id="cd00342">
    <property type="entry name" value="gram_neg_porins"/>
    <property type="match status" value="1"/>
</dbReference>
<dbReference type="RefSeq" id="WP_134191552.1">
    <property type="nucleotide sequence ID" value="NZ_JBHLUW010000056.1"/>
</dbReference>
<keyword evidence="10" id="KW-0998">Cell outer membrane</keyword>
<dbReference type="PANTHER" id="PTHR34501:SF9">
    <property type="entry name" value="MAJOR OUTER MEMBRANE PROTEIN P.IA"/>
    <property type="match status" value="1"/>
</dbReference>
<evidence type="ECO:0000256" key="5">
    <source>
        <dbReference type="ARBA" id="ARBA00022692"/>
    </source>
</evidence>
<dbReference type="SUPFAM" id="SSF56935">
    <property type="entry name" value="Porins"/>
    <property type="match status" value="1"/>
</dbReference>
<dbReference type="PRINTS" id="PR00184">
    <property type="entry name" value="NEISSPPORIN"/>
</dbReference>
<feature type="chain" id="PRO_5020880777" evidence="11">
    <location>
        <begin position="23"/>
        <end position="384"/>
    </location>
</feature>
<keyword evidence="3" id="KW-0813">Transport</keyword>
<keyword evidence="6 11" id="KW-0732">Signal</keyword>
<evidence type="ECO:0000256" key="4">
    <source>
        <dbReference type="ARBA" id="ARBA00022452"/>
    </source>
</evidence>
<keyword evidence="5" id="KW-0812">Transmembrane</keyword>
<gene>
    <name evidence="13" type="ORF">BX592_10684</name>
</gene>
<comment type="subcellular location">
    <subcellularLocation>
        <location evidence="1">Cell outer membrane</location>
        <topology evidence="1">Multi-pass membrane protein</topology>
    </subcellularLocation>
</comment>
<dbReference type="PRINTS" id="PR00182">
    <property type="entry name" value="ECOLNEIPORIN"/>
</dbReference>
<keyword evidence="14" id="KW-1185">Reference proteome</keyword>
<evidence type="ECO:0000256" key="3">
    <source>
        <dbReference type="ARBA" id="ARBA00022448"/>
    </source>
</evidence>
<keyword evidence="9" id="KW-0472">Membrane</keyword>
<feature type="signal peptide" evidence="11">
    <location>
        <begin position="1"/>
        <end position="22"/>
    </location>
</feature>
<evidence type="ECO:0000313" key="13">
    <source>
        <dbReference type="EMBL" id="TDY51790.1"/>
    </source>
</evidence>
<reference evidence="13 14" key="1">
    <citation type="submission" date="2019-03" db="EMBL/GenBank/DDBJ databases">
        <title>Genomic Encyclopedia of Type Strains, Phase III (KMG-III): the genomes of soil and plant-associated and newly described type strains.</title>
        <authorList>
            <person name="Whitman W."/>
        </authorList>
    </citation>
    <scope>NUCLEOTIDE SEQUENCE [LARGE SCALE GENOMIC DNA]</scope>
    <source>
        <strain evidence="13 14">LMG 29544</strain>
    </source>
</reference>